<accession>A0AAV3UNK8</accession>
<dbReference type="Proteomes" id="UP001501729">
    <property type="component" value="Unassembled WGS sequence"/>
</dbReference>
<evidence type="ECO:0000313" key="2">
    <source>
        <dbReference type="Proteomes" id="UP001501729"/>
    </source>
</evidence>
<evidence type="ECO:0008006" key="3">
    <source>
        <dbReference type="Google" id="ProtNLM"/>
    </source>
</evidence>
<sequence>MWEGDYESAFGKAASYVVDFLDREATNRFDPAPKPEIESSRSRQKYQIHVNKLEKIDY</sequence>
<dbReference type="AlphaFoldDB" id="A0AAV3UNK8"/>
<name>A0AAV3UNK8_9EURY</name>
<reference evidence="1 2" key="1">
    <citation type="journal article" date="2019" name="Int. J. Syst. Evol. Microbiol.">
        <title>The Global Catalogue of Microorganisms (GCM) 10K type strain sequencing project: providing services to taxonomists for standard genome sequencing and annotation.</title>
        <authorList>
            <consortium name="The Broad Institute Genomics Platform"/>
            <consortium name="The Broad Institute Genome Sequencing Center for Infectious Disease"/>
            <person name="Wu L."/>
            <person name="Ma J."/>
        </authorList>
    </citation>
    <scope>NUCLEOTIDE SEQUENCE [LARGE SCALE GENOMIC DNA]</scope>
    <source>
        <strain evidence="1 2">JCM 17504</strain>
    </source>
</reference>
<dbReference type="EMBL" id="BAABKX010000019">
    <property type="protein sequence ID" value="GAA5060634.1"/>
    <property type="molecule type" value="Genomic_DNA"/>
</dbReference>
<protein>
    <recommendedName>
        <fullName evidence="3">Transposase</fullName>
    </recommendedName>
</protein>
<keyword evidence="2" id="KW-1185">Reference proteome</keyword>
<gene>
    <name evidence="1" type="ORF">GCM10025751_45970</name>
</gene>
<evidence type="ECO:0000313" key="1">
    <source>
        <dbReference type="EMBL" id="GAA5060634.1"/>
    </source>
</evidence>
<comment type="caution">
    <text evidence="1">The sequence shown here is derived from an EMBL/GenBank/DDBJ whole genome shotgun (WGS) entry which is preliminary data.</text>
</comment>
<organism evidence="1 2">
    <name type="scientific">Haladaptatus pallidirubidus</name>
    <dbReference type="NCBI Taxonomy" id="1008152"/>
    <lineage>
        <taxon>Archaea</taxon>
        <taxon>Methanobacteriati</taxon>
        <taxon>Methanobacteriota</taxon>
        <taxon>Stenosarchaea group</taxon>
        <taxon>Halobacteria</taxon>
        <taxon>Halobacteriales</taxon>
        <taxon>Haladaptataceae</taxon>
        <taxon>Haladaptatus</taxon>
    </lineage>
</organism>
<proteinExistence type="predicted"/>